<proteinExistence type="predicted"/>
<feature type="region of interest" description="Disordered" evidence="1">
    <location>
        <begin position="1"/>
        <end position="68"/>
    </location>
</feature>
<sequence>MSPKGSRGGAASGTKMTPSDASRIQSSQTKAGNDTSKGSFPARAQASAAKNTAGSPPSSKAAGKGPKA</sequence>
<evidence type="ECO:0008006" key="4">
    <source>
        <dbReference type="Google" id="ProtNLM"/>
    </source>
</evidence>
<feature type="compositionally biased region" description="Polar residues" evidence="1">
    <location>
        <begin position="14"/>
        <end position="38"/>
    </location>
</feature>
<comment type="caution">
    <text evidence="2">The sequence shown here is derived from an EMBL/GenBank/DDBJ whole genome shotgun (WGS) entry which is preliminary data.</text>
</comment>
<dbReference type="Proteomes" id="UP000230002">
    <property type="component" value="Unassembled WGS sequence"/>
</dbReference>
<dbReference type="EMBL" id="AYKW01000005">
    <property type="protein sequence ID" value="PIL34608.1"/>
    <property type="molecule type" value="Genomic_DNA"/>
</dbReference>
<accession>A0A2G8SM04</accession>
<feature type="compositionally biased region" description="Polar residues" evidence="1">
    <location>
        <begin position="48"/>
        <end position="58"/>
    </location>
</feature>
<organism evidence="2 3">
    <name type="scientific">Ganoderma sinense ZZ0214-1</name>
    <dbReference type="NCBI Taxonomy" id="1077348"/>
    <lineage>
        <taxon>Eukaryota</taxon>
        <taxon>Fungi</taxon>
        <taxon>Dikarya</taxon>
        <taxon>Basidiomycota</taxon>
        <taxon>Agaricomycotina</taxon>
        <taxon>Agaricomycetes</taxon>
        <taxon>Polyporales</taxon>
        <taxon>Polyporaceae</taxon>
        <taxon>Ganoderma</taxon>
    </lineage>
</organism>
<evidence type="ECO:0000256" key="1">
    <source>
        <dbReference type="SAM" id="MobiDB-lite"/>
    </source>
</evidence>
<reference evidence="2 3" key="1">
    <citation type="journal article" date="2015" name="Sci. Rep.">
        <title>Chromosome-level genome map provides insights into diverse defense mechanisms in the medicinal fungus Ganoderma sinense.</title>
        <authorList>
            <person name="Zhu Y."/>
            <person name="Xu J."/>
            <person name="Sun C."/>
            <person name="Zhou S."/>
            <person name="Xu H."/>
            <person name="Nelson D.R."/>
            <person name="Qian J."/>
            <person name="Song J."/>
            <person name="Luo H."/>
            <person name="Xiang L."/>
            <person name="Li Y."/>
            <person name="Xu Z."/>
            <person name="Ji A."/>
            <person name="Wang L."/>
            <person name="Lu S."/>
            <person name="Hayward A."/>
            <person name="Sun W."/>
            <person name="Li X."/>
            <person name="Schwartz D.C."/>
            <person name="Wang Y."/>
            <person name="Chen S."/>
        </authorList>
    </citation>
    <scope>NUCLEOTIDE SEQUENCE [LARGE SCALE GENOMIC DNA]</scope>
    <source>
        <strain evidence="2 3">ZZ0214-1</strain>
    </source>
</reference>
<dbReference type="AlphaFoldDB" id="A0A2G8SM04"/>
<protein>
    <recommendedName>
        <fullName evidence="4">SMP domain-containing protein</fullName>
    </recommendedName>
</protein>
<name>A0A2G8SM04_9APHY</name>
<evidence type="ECO:0000313" key="3">
    <source>
        <dbReference type="Proteomes" id="UP000230002"/>
    </source>
</evidence>
<feature type="compositionally biased region" description="Gly residues" evidence="1">
    <location>
        <begin position="1"/>
        <end position="11"/>
    </location>
</feature>
<gene>
    <name evidence="2" type="ORF">GSI_03387</name>
</gene>
<evidence type="ECO:0000313" key="2">
    <source>
        <dbReference type="EMBL" id="PIL34608.1"/>
    </source>
</evidence>
<dbReference type="OrthoDB" id="5988651at2759"/>
<keyword evidence="3" id="KW-1185">Reference proteome</keyword>